<organism evidence="1 2">
    <name type="scientific">Pseudomonas syringae pv. coriandricola</name>
    <dbReference type="NCBI Taxonomy" id="264453"/>
    <lineage>
        <taxon>Bacteria</taxon>
        <taxon>Pseudomonadati</taxon>
        <taxon>Pseudomonadota</taxon>
        <taxon>Gammaproteobacteria</taxon>
        <taxon>Pseudomonadales</taxon>
        <taxon>Pseudomonadaceae</taxon>
        <taxon>Pseudomonas</taxon>
    </lineage>
</organism>
<name>A0A3M5RPV2_9PSED</name>
<dbReference type="EMBL" id="RBTT01000092">
    <property type="protein sequence ID" value="RMU10544.1"/>
    <property type="molecule type" value="Genomic_DNA"/>
</dbReference>
<dbReference type="Proteomes" id="UP000274212">
    <property type="component" value="Unassembled WGS sequence"/>
</dbReference>
<reference evidence="1 2" key="1">
    <citation type="submission" date="2018-08" db="EMBL/GenBank/DDBJ databases">
        <title>Recombination of ecologically and evolutionarily significant loci maintains genetic cohesion in the Pseudomonas syringae species complex.</title>
        <authorList>
            <person name="Dillon M."/>
            <person name="Thakur S."/>
            <person name="Almeida R.N.D."/>
            <person name="Weir B.S."/>
            <person name="Guttman D.S."/>
        </authorList>
    </citation>
    <scope>NUCLEOTIDE SEQUENCE [LARGE SCALE GENOMIC DNA]</scope>
    <source>
        <strain evidence="1 2">ICMP 9829</strain>
    </source>
</reference>
<accession>A0A3M5RPV2</accession>
<sequence length="88" mass="10032">MCWVTSKPLSRAQGCALCSPERAGMSCIRVLITRSVWSRRPRRTGERRPGAAQHIRNAAYLFLEPRDNRLFIHRRGHADGQTPEESDS</sequence>
<protein>
    <submittedName>
        <fullName evidence="1">Uncharacterized protein</fullName>
    </submittedName>
</protein>
<gene>
    <name evidence="1" type="ORF">ALP36_102278</name>
</gene>
<proteinExistence type="predicted"/>
<evidence type="ECO:0000313" key="1">
    <source>
        <dbReference type="EMBL" id="RMU10544.1"/>
    </source>
</evidence>
<comment type="caution">
    <text evidence="1">The sequence shown here is derived from an EMBL/GenBank/DDBJ whole genome shotgun (WGS) entry which is preliminary data.</text>
</comment>
<evidence type="ECO:0000313" key="2">
    <source>
        <dbReference type="Proteomes" id="UP000274212"/>
    </source>
</evidence>
<dbReference type="AlphaFoldDB" id="A0A3M5RPV2"/>